<feature type="transmembrane region" description="Helical" evidence="7">
    <location>
        <begin position="274"/>
        <end position="293"/>
    </location>
</feature>
<keyword evidence="3" id="KW-1003">Cell membrane</keyword>
<gene>
    <name evidence="9" type="ORF">JZ786_07880</name>
</gene>
<name>A0A9X7Z7V2_9BACL</name>
<keyword evidence="10" id="KW-1185">Reference proteome</keyword>
<feature type="domain" description="Major facilitator superfamily (MFS) profile" evidence="8">
    <location>
        <begin position="7"/>
        <end position="391"/>
    </location>
</feature>
<feature type="transmembrane region" description="Helical" evidence="7">
    <location>
        <begin position="347"/>
        <end position="363"/>
    </location>
</feature>
<dbReference type="GO" id="GO:0022857">
    <property type="term" value="F:transmembrane transporter activity"/>
    <property type="evidence" value="ECO:0007669"/>
    <property type="project" value="InterPro"/>
</dbReference>
<evidence type="ECO:0000256" key="4">
    <source>
        <dbReference type="ARBA" id="ARBA00022692"/>
    </source>
</evidence>
<dbReference type="Gene3D" id="1.20.1250.20">
    <property type="entry name" value="MFS general substrate transporter like domains"/>
    <property type="match status" value="2"/>
</dbReference>
<feature type="transmembrane region" description="Helical" evidence="7">
    <location>
        <begin position="369"/>
        <end position="387"/>
    </location>
</feature>
<organism evidence="9 10">
    <name type="scientific">Alicyclobacillus mengziensis</name>
    <dbReference type="NCBI Taxonomy" id="2931921"/>
    <lineage>
        <taxon>Bacteria</taxon>
        <taxon>Bacillati</taxon>
        <taxon>Bacillota</taxon>
        <taxon>Bacilli</taxon>
        <taxon>Bacillales</taxon>
        <taxon>Alicyclobacillaceae</taxon>
        <taxon>Alicyclobacillus</taxon>
    </lineage>
</organism>
<feature type="transmembrane region" description="Helical" evidence="7">
    <location>
        <begin position="9"/>
        <end position="33"/>
    </location>
</feature>
<accession>A0A9X7Z7V2</accession>
<dbReference type="InterPro" id="IPR001958">
    <property type="entry name" value="Tet-R_TetA/multi-R_MdtG-like"/>
</dbReference>
<dbReference type="AlphaFoldDB" id="A0A9X7Z7V2"/>
<dbReference type="PANTHER" id="PTHR43414:SF6">
    <property type="entry name" value="MULTIDRUG RESISTANCE PROTEIN MDTG"/>
    <property type="match status" value="1"/>
</dbReference>
<dbReference type="PRINTS" id="PR01035">
    <property type="entry name" value="TCRTETA"/>
</dbReference>
<dbReference type="GO" id="GO:0005886">
    <property type="term" value="C:plasma membrane"/>
    <property type="evidence" value="ECO:0007669"/>
    <property type="project" value="UniProtKB-SubCell"/>
</dbReference>
<feature type="transmembrane region" description="Helical" evidence="7">
    <location>
        <begin position="101"/>
        <end position="123"/>
    </location>
</feature>
<proteinExistence type="predicted"/>
<dbReference type="RefSeq" id="WP_206658169.1">
    <property type="nucleotide sequence ID" value="NZ_CP071182.1"/>
</dbReference>
<dbReference type="PROSITE" id="PS50850">
    <property type="entry name" value="MFS"/>
    <property type="match status" value="1"/>
</dbReference>
<dbReference type="EMBL" id="CP071182">
    <property type="protein sequence ID" value="QSO48857.1"/>
    <property type="molecule type" value="Genomic_DNA"/>
</dbReference>
<comment type="subcellular location">
    <subcellularLocation>
        <location evidence="1">Cell membrane</location>
        <topology evidence="1">Multi-pass membrane protein</topology>
    </subcellularLocation>
</comment>
<evidence type="ECO:0000256" key="2">
    <source>
        <dbReference type="ARBA" id="ARBA00022448"/>
    </source>
</evidence>
<dbReference type="PANTHER" id="PTHR43414">
    <property type="entry name" value="MULTIDRUG RESISTANCE PROTEIN MDTG"/>
    <property type="match status" value="1"/>
</dbReference>
<feature type="transmembrane region" description="Helical" evidence="7">
    <location>
        <begin position="45"/>
        <end position="64"/>
    </location>
</feature>
<keyword evidence="5 7" id="KW-1133">Transmembrane helix</keyword>
<evidence type="ECO:0000256" key="1">
    <source>
        <dbReference type="ARBA" id="ARBA00004651"/>
    </source>
</evidence>
<feature type="transmembrane region" description="Helical" evidence="7">
    <location>
        <begin position="247"/>
        <end position="267"/>
    </location>
</feature>
<feature type="transmembrane region" description="Helical" evidence="7">
    <location>
        <begin position="163"/>
        <end position="183"/>
    </location>
</feature>
<reference evidence="9 10" key="1">
    <citation type="submission" date="2021-02" db="EMBL/GenBank/DDBJ databases">
        <title>Alicyclobacillus curvatus sp. nov. and Alicyclobacillus mengziensis sp. nov., two acidophilic bacteria isolated from acid mine drainage.</title>
        <authorList>
            <person name="Huang Y."/>
        </authorList>
    </citation>
    <scope>NUCLEOTIDE SEQUENCE [LARGE SCALE GENOMIC DNA]</scope>
    <source>
        <strain evidence="9 10">S30H14</strain>
    </source>
</reference>
<dbReference type="InterPro" id="IPR011701">
    <property type="entry name" value="MFS"/>
</dbReference>
<evidence type="ECO:0000313" key="9">
    <source>
        <dbReference type="EMBL" id="QSO48857.1"/>
    </source>
</evidence>
<evidence type="ECO:0000256" key="7">
    <source>
        <dbReference type="SAM" id="Phobius"/>
    </source>
</evidence>
<dbReference type="Proteomes" id="UP000663505">
    <property type="component" value="Chromosome"/>
</dbReference>
<dbReference type="KEGG" id="afx:JZ786_07880"/>
<feature type="transmembrane region" description="Helical" evidence="7">
    <location>
        <begin position="76"/>
        <end position="95"/>
    </location>
</feature>
<protein>
    <submittedName>
        <fullName evidence="9">MFS transporter</fullName>
    </submittedName>
</protein>
<sequence>METWKKNLVVLWIGTLIVSASFSMVVPFLPLFLLQIGVHHYVETWSGLLYSIAFFGGAVSAPYWGSLADRYGRKPMIIRAGFVLFATYSLTAFVHNPYELLAIRLAQGLLSGYIPNSIALIGTNTPESRVGFALSMVSAAGAAGGILGPLLGGALANWFSNRIAFGSAGVLVLIATMLALLWVKEEKFVPSQTRVSIWSTFRDAGHNRQLLTALSLNLFTSFSIMTIEPVITLYIAQLNHSTANASLVSGIVFSLTGIASVLFAPFWGRTSDRIGFRTVLLFGLVGGTVWTFMQLPFHNVYAFSAVRFLYGAFFCAVYPAINGLIVKSTESEFRGRAFGLNQTANQLGNMAGPLVGGVVASATSIHGVFWVTGVLLMIVTGFTYFFTRSRSMRDRPTHGHLIPVHKESK</sequence>
<evidence type="ECO:0000256" key="6">
    <source>
        <dbReference type="ARBA" id="ARBA00023136"/>
    </source>
</evidence>
<keyword evidence="2" id="KW-0813">Transport</keyword>
<keyword evidence="4 7" id="KW-0812">Transmembrane</keyword>
<dbReference type="Pfam" id="PF07690">
    <property type="entry name" value="MFS_1"/>
    <property type="match status" value="1"/>
</dbReference>
<dbReference type="InterPro" id="IPR036259">
    <property type="entry name" value="MFS_trans_sf"/>
</dbReference>
<feature type="transmembrane region" description="Helical" evidence="7">
    <location>
        <begin position="210"/>
        <end position="235"/>
    </location>
</feature>
<evidence type="ECO:0000313" key="10">
    <source>
        <dbReference type="Proteomes" id="UP000663505"/>
    </source>
</evidence>
<evidence type="ECO:0000256" key="3">
    <source>
        <dbReference type="ARBA" id="ARBA00022475"/>
    </source>
</evidence>
<dbReference type="InterPro" id="IPR020846">
    <property type="entry name" value="MFS_dom"/>
</dbReference>
<feature type="transmembrane region" description="Helical" evidence="7">
    <location>
        <begin position="130"/>
        <end position="151"/>
    </location>
</feature>
<feature type="transmembrane region" description="Helical" evidence="7">
    <location>
        <begin position="305"/>
        <end position="326"/>
    </location>
</feature>
<evidence type="ECO:0000256" key="5">
    <source>
        <dbReference type="ARBA" id="ARBA00022989"/>
    </source>
</evidence>
<keyword evidence="6 7" id="KW-0472">Membrane</keyword>
<dbReference type="SUPFAM" id="SSF103473">
    <property type="entry name" value="MFS general substrate transporter"/>
    <property type="match status" value="1"/>
</dbReference>
<evidence type="ECO:0000259" key="8">
    <source>
        <dbReference type="PROSITE" id="PS50850"/>
    </source>
</evidence>